<dbReference type="KEGG" id="rhoz:GXP67_15550"/>
<evidence type="ECO:0000256" key="1">
    <source>
        <dbReference type="SAM" id="SignalP"/>
    </source>
</evidence>
<evidence type="ECO:0000313" key="3">
    <source>
        <dbReference type="Proteomes" id="UP000480178"/>
    </source>
</evidence>
<keyword evidence="1" id="KW-0732">Signal</keyword>
<dbReference type="Proteomes" id="UP000480178">
    <property type="component" value="Chromosome"/>
</dbReference>
<organism evidence="2 3">
    <name type="scientific">Rhodocytophaga rosea</name>
    <dbReference type="NCBI Taxonomy" id="2704465"/>
    <lineage>
        <taxon>Bacteria</taxon>
        <taxon>Pseudomonadati</taxon>
        <taxon>Bacteroidota</taxon>
        <taxon>Cytophagia</taxon>
        <taxon>Cytophagales</taxon>
        <taxon>Rhodocytophagaceae</taxon>
        <taxon>Rhodocytophaga</taxon>
    </lineage>
</organism>
<gene>
    <name evidence="2" type="ORF">GXP67_15550</name>
</gene>
<evidence type="ECO:0008006" key="4">
    <source>
        <dbReference type="Google" id="ProtNLM"/>
    </source>
</evidence>
<dbReference type="AlphaFoldDB" id="A0A6C0GJU8"/>
<evidence type="ECO:0000313" key="2">
    <source>
        <dbReference type="EMBL" id="QHT67953.1"/>
    </source>
</evidence>
<sequence length="267" mass="30063">MHKLFSLTAGMGLLCLAVSCNTDDAAEPQQPKNACLVTKMTVAGTDVITYQYDSQKRLQKADYSGDATEDNYFKEYAYNAAGRVIKETFKSDDGGDLSYFTFEYDGNNLLSKIAFYSRNAPTNAIVHQYNKVIDYNVSKQVVKVSTYAPDNSTTPYRYDTYTYDANQNVSKIQEYTQHSTGAVNDVSSEYTYDSKKNPNLGATFLGVGAETHSRNNILSEKVTYYLSGLTKNYTHTYLYNEKEFPVKETVNTGSESYQVDREYSCSE</sequence>
<dbReference type="PROSITE" id="PS51257">
    <property type="entry name" value="PROKAR_LIPOPROTEIN"/>
    <property type="match status" value="1"/>
</dbReference>
<dbReference type="Gene3D" id="2.180.10.10">
    <property type="entry name" value="RHS repeat-associated core"/>
    <property type="match status" value="1"/>
</dbReference>
<accession>A0A6C0GJU8</accession>
<name>A0A6C0GJU8_9BACT</name>
<proteinExistence type="predicted"/>
<keyword evidence="3" id="KW-1185">Reference proteome</keyword>
<feature type="signal peptide" evidence="1">
    <location>
        <begin position="1"/>
        <end position="25"/>
    </location>
</feature>
<dbReference type="RefSeq" id="WP_162443974.1">
    <property type="nucleotide sequence ID" value="NZ_CP048222.1"/>
</dbReference>
<reference evidence="2 3" key="1">
    <citation type="submission" date="2020-01" db="EMBL/GenBank/DDBJ databases">
        <authorList>
            <person name="Kim M.K."/>
        </authorList>
    </citation>
    <scope>NUCLEOTIDE SEQUENCE [LARGE SCALE GENOMIC DNA]</scope>
    <source>
        <strain evidence="2 3">172606-1</strain>
    </source>
</reference>
<protein>
    <recommendedName>
        <fullName evidence="4">RHS repeat protein</fullName>
    </recommendedName>
</protein>
<dbReference type="EMBL" id="CP048222">
    <property type="protein sequence ID" value="QHT67953.1"/>
    <property type="molecule type" value="Genomic_DNA"/>
</dbReference>
<feature type="chain" id="PRO_5025460205" description="RHS repeat protein" evidence="1">
    <location>
        <begin position="26"/>
        <end position="267"/>
    </location>
</feature>